<feature type="domain" description="Band 7" evidence="2">
    <location>
        <begin position="62"/>
        <end position="252"/>
    </location>
</feature>
<reference evidence="3" key="1">
    <citation type="submission" date="2020-02" db="EMBL/GenBank/DDBJ databases">
        <authorList>
            <person name="Chen W.-M."/>
        </authorList>
    </citation>
    <scope>NUCLEOTIDE SEQUENCE</scope>
    <source>
        <strain evidence="3">NBD-18</strain>
    </source>
</reference>
<dbReference type="AlphaFoldDB" id="A0A6B2QZ89"/>
<evidence type="ECO:0000313" key="3">
    <source>
        <dbReference type="EMBL" id="NDY83332.1"/>
    </source>
</evidence>
<sequence>MTKIFQKIWQFIVYVLRLIALPFRLIYAFIAHWFAVNLLSLLFVSILLVCTVVVLWHRVVVTIPAGFVGVIYRPLGGGVVMDQVLGEGINLMFPLNTVTMYDARTKAEKIKMEVLTQDQLTSNVIVTFQYQISKNALPLLHKFVGPDYYDKIVLPEVTGKSRVMFAGVTSGEAFTKRLGNVVNEIQIGSNDVILEKMSPPGLDNVRMVRISAVQLESMSFPPQIEAAIRDKLVEAQIAESYVYKLEAAKKEAERKVLEARGIKEFQDIVNAGLTDNYLKLRGIEATLKLSESNNSKVVIFGSSPGGLPLVLGDVGSSDGMKNILNDPKQKK</sequence>
<evidence type="ECO:0000259" key="2">
    <source>
        <dbReference type="Pfam" id="PF01145"/>
    </source>
</evidence>
<accession>A0A6B2QZ89</accession>
<comment type="caution">
    <text evidence="3">The sequence shown here is derived from an EMBL/GenBank/DDBJ whole genome shotgun (WGS) entry which is preliminary data.</text>
</comment>
<keyword evidence="1" id="KW-1133">Transmembrane helix</keyword>
<feature type="transmembrane region" description="Helical" evidence="1">
    <location>
        <begin position="12"/>
        <end position="30"/>
    </location>
</feature>
<dbReference type="InterPro" id="IPR001107">
    <property type="entry name" value="Band_7"/>
</dbReference>
<dbReference type="InterPro" id="IPR000163">
    <property type="entry name" value="Prohibitin"/>
</dbReference>
<gene>
    <name evidence="3" type="ORF">G3I67_08825</name>
</gene>
<dbReference type="CDD" id="cd03401">
    <property type="entry name" value="SPFH_prohibitin"/>
    <property type="match status" value="1"/>
</dbReference>
<keyword evidence="1" id="KW-0472">Membrane</keyword>
<feature type="transmembrane region" description="Helical" evidence="1">
    <location>
        <begin position="36"/>
        <end position="56"/>
    </location>
</feature>
<keyword evidence="1" id="KW-0812">Transmembrane</keyword>
<dbReference type="EMBL" id="JAAGRN010000005">
    <property type="protein sequence ID" value="NDY83332.1"/>
    <property type="molecule type" value="Genomic_DNA"/>
</dbReference>
<dbReference type="GO" id="GO:0016020">
    <property type="term" value="C:membrane"/>
    <property type="evidence" value="ECO:0007669"/>
    <property type="project" value="InterPro"/>
</dbReference>
<dbReference type="PANTHER" id="PTHR23222">
    <property type="entry name" value="PROHIBITIN"/>
    <property type="match status" value="1"/>
</dbReference>
<name>A0A6B2QZ89_9BURK</name>
<dbReference type="Pfam" id="PF01145">
    <property type="entry name" value="Band_7"/>
    <property type="match status" value="1"/>
</dbReference>
<evidence type="ECO:0000256" key="1">
    <source>
        <dbReference type="SAM" id="Phobius"/>
    </source>
</evidence>
<organism evidence="3">
    <name type="scientific">Sheuella amnicola</name>
    <dbReference type="NCBI Taxonomy" id="2707330"/>
    <lineage>
        <taxon>Bacteria</taxon>
        <taxon>Pseudomonadati</taxon>
        <taxon>Pseudomonadota</taxon>
        <taxon>Betaproteobacteria</taxon>
        <taxon>Burkholderiales</taxon>
        <taxon>Alcaligenaceae</taxon>
        <taxon>Sheuella</taxon>
    </lineage>
</organism>
<protein>
    <submittedName>
        <fullName evidence="3">Prohibitin family protein</fullName>
    </submittedName>
</protein>
<proteinExistence type="predicted"/>
<dbReference type="PANTHER" id="PTHR23222:SF0">
    <property type="entry name" value="PROHIBITIN 1"/>
    <property type="match status" value="1"/>
</dbReference>
<dbReference type="RefSeq" id="WP_163654400.1">
    <property type="nucleotide sequence ID" value="NZ_JAAGRN010000005.1"/>
</dbReference>